<gene>
    <name evidence="1" type="ORF">BDV95DRAFT_154745</name>
</gene>
<evidence type="ECO:0000313" key="2">
    <source>
        <dbReference type="Proteomes" id="UP000481861"/>
    </source>
</evidence>
<dbReference type="AlphaFoldDB" id="A0A7C8IEJ7"/>
<organism evidence="1 2">
    <name type="scientific">Massariosphaeria phaeospora</name>
    <dbReference type="NCBI Taxonomy" id="100035"/>
    <lineage>
        <taxon>Eukaryota</taxon>
        <taxon>Fungi</taxon>
        <taxon>Dikarya</taxon>
        <taxon>Ascomycota</taxon>
        <taxon>Pezizomycotina</taxon>
        <taxon>Dothideomycetes</taxon>
        <taxon>Pleosporomycetidae</taxon>
        <taxon>Pleosporales</taxon>
        <taxon>Pleosporales incertae sedis</taxon>
        <taxon>Massariosphaeria</taxon>
    </lineage>
</organism>
<reference evidence="1 2" key="1">
    <citation type="submission" date="2020-01" db="EMBL/GenBank/DDBJ databases">
        <authorList>
            <consortium name="DOE Joint Genome Institute"/>
            <person name="Haridas S."/>
            <person name="Albert R."/>
            <person name="Binder M."/>
            <person name="Bloem J."/>
            <person name="Labutti K."/>
            <person name="Salamov A."/>
            <person name="Andreopoulos B."/>
            <person name="Baker S.E."/>
            <person name="Barry K."/>
            <person name="Bills G."/>
            <person name="Bluhm B.H."/>
            <person name="Cannon C."/>
            <person name="Castanera R."/>
            <person name="Culley D.E."/>
            <person name="Daum C."/>
            <person name="Ezra D."/>
            <person name="Gonzalez J.B."/>
            <person name="Henrissat B."/>
            <person name="Kuo A."/>
            <person name="Liang C."/>
            <person name="Lipzen A."/>
            <person name="Lutzoni F."/>
            <person name="Magnuson J."/>
            <person name="Mondo S."/>
            <person name="Nolan M."/>
            <person name="Ohm R."/>
            <person name="Pangilinan J."/>
            <person name="Park H.-J.H."/>
            <person name="Ramirez L."/>
            <person name="Alfaro M."/>
            <person name="Sun H."/>
            <person name="Tritt A."/>
            <person name="Yoshinaga Y."/>
            <person name="Zwiers L.-H.L."/>
            <person name="Turgeon B.G."/>
            <person name="Goodwin S.B."/>
            <person name="Spatafora J.W."/>
            <person name="Crous P.W."/>
            <person name="Grigoriev I.V."/>
        </authorList>
    </citation>
    <scope>NUCLEOTIDE SEQUENCE [LARGE SCALE GENOMIC DNA]</scope>
    <source>
        <strain evidence="1 2">CBS 611.86</strain>
    </source>
</reference>
<sequence>MSCGGMAMARATRRMAPNAPLQLLEDIRGELIERHKKMAATSHEVNRILIKWQENMSVLDKESHEAVDLELATLLERWETYLASWQVDLDRLTDEVVLNLMKAGGVSQHMANKVHKQTMGSWRRSFPRWAAALQTMKCVVEAVKISSRR</sequence>
<dbReference type="Proteomes" id="UP000481861">
    <property type="component" value="Unassembled WGS sequence"/>
</dbReference>
<accession>A0A7C8IEJ7</accession>
<keyword evidence="2" id="KW-1185">Reference proteome</keyword>
<name>A0A7C8IEJ7_9PLEO</name>
<evidence type="ECO:0000313" key="1">
    <source>
        <dbReference type="EMBL" id="KAF2877674.1"/>
    </source>
</evidence>
<comment type="caution">
    <text evidence="1">The sequence shown here is derived from an EMBL/GenBank/DDBJ whole genome shotgun (WGS) entry which is preliminary data.</text>
</comment>
<protein>
    <submittedName>
        <fullName evidence="1">Uncharacterized protein</fullName>
    </submittedName>
</protein>
<proteinExistence type="predicted"/>
<dbReference type="EMBL" id="JAADJZ010000002">
    <property type="protein sequence ID" value="KAF2877674.1"/>
    <property type="molecule type" value="Genomic_DNA"/>
</dbReference>